<dbReference type="GO" id="GO:0016788">
    <property type="term" value="F:hydrolase activity, acting on ester bonds"/>
    <property type="evidence" value="ECO:0007669"/>
    <property type="project" value="InterPro"/>
</dbReference>
<organism evidence="2 3">
    <name type="scientific">Nyssa sinensis</name>
    <dbReference type="NCBI Taxonomy" id="561372"/>
    <lineage>
        <taxon>Eukaryota</taxon>
        <taxon>Viridiplantae</taxon>
        <taxon>Streptophyta</taxon>
        <taxon>Embryophyta</taxon>
        <taxon>Tracheophyta</taxon>
        <taxon>Spermatophyta</taxon>
        <taxon>Magnoliopsida</taxon>
        <taxon>eudicotyledons</taxon>
        <taxon>Gunneridae</taxon>
        <taxon>Pentapetalae</taxon>
        <taxon>asterids</taxon>
        <taxon>Cornales</taxon>
        <taxon>Nyssaceae</taxon>
        <taxon>Nyssa</taxon>
    </lineage>
</organism>
<dbReference type="Proteomes" id="UP000325577">
    <property type="component" value="Linkage Group LG15"/>
</dbReference>
<dbReference type="AlphaFoldDB" id="A0A5J5B4P1"/>
<gene>
    <name evidence="2" type="ORF">F0562_027102</name>
</gene>
<protein>
    <recommendedName>
        <fullName evidence="4">SGNH hydrolase-type esterase domain-containing protein</fullName>
    </recommendedName>
</protein>
<keyword evidence="3" id="KW-1185">Reference proteome</keyword>
<evidence type="ECO:0008006" key="4">
    <source>
        <dbReference type="Google" id="ProtNLM"/>
    </source>
</evidence>
<dbReference type="Gene3D" id="3.40.50.1110">
    <property type="entry name" value="SGNH hydrolase"/>
    <property type="match status" value="1"/>
</dbReference>
<dbReference type="EMBL" id="CM018038">
    <property type="protein sequence ID" value="KAA8537494.1"/>
    <property type="molecule type" value="Genomic_DNA"/>
</dbReference>
<dbReference type="InterPro" id="IPR035669">
    <property type="entry name" value="SGNH_plant_lipase-like"/>
</dbReference>
<dbReference type="InterPro" id="IPR036514">
    <property type="entry name" value="SGNH_hydro_sf"/>
</dbReference>
<proteinExistence type="inferred from homology"/>
<dbReference type="CDD" id="cd01837">
    <property type="entry name" value="SGNH_plant_lipase_like"/>
    <property type="match status" value="1"/>
</dbReference>
<accession>A0A5J5B4P1</accession>
<comment type="similarity">
    <text evidence="1">Belongs to the 'GDSL' lipolytic enzyme family.</text>
</comment>
<dbReference type="GO" id="GO:0005576">
    <property type="term" value="C:extracellular region"/>
    <property type="evidence" value="ECO:0007669"/>
    <property type="project" value="TreeGrafter"/>
</dbReference>
<dbReference type="PANTHER" id="PTHR45642">
    <property type="entry name" value="GDSL ESTERASE/LIPASE EXL3"/>
    <property type="match status" value="1"/>
</dbReference>
<dbReference type="InterPro" id="IPR050592">
    <property type="entry name" value="GDSL_lipolytic_enzyme"/>
</dbReference>
<evidence type="ECO:0000313" key="2">
    <source>
        <dbReference type="EMBL" id="KAA8537494.1"/>
    </source>
</evidence>
<dbReference type="InterPro" id="IPR001087">
    <property type="entry name" value="GDSL"/>
</dbReference>
<evidence type="ECO:0000313" key="3">
    <source>
        <dbReference type="Proteomes" id="UP000325577"/>
    </source>
</evidence>
<reference evidence="2 3" key="1">
    <citation type="submission" date="2019-09" db="EMBL/GenBank/DDBJ databases">
        <title>A chromosome-level genome assembly of the Chinese tupelo Nyssa sinensis.</title>
        <authorList>
            <person name="Yang X."/>
            <person name="Kang M."/>
            <person name="Yang Y."/>
            <person name="Xiong H."/>
            <person name="Wang M."/>
            <person name="Zhang Z."/>
            <person name="Wang Z."/>
            <person name="Wu H."/>
            <person name="Ma T."/>
            <person name="Liu J."/>
            <person name="Xi Z."/>
        </authorList>
    </citation>
    <scope>NUCLEOTIDE SEQUENCE [LARGE SCALE GENOMIC DNA]</scope>
    <source>
        <strain evidence="2">J267</strain>
        <tissue evidence="2">Leaf</tissue>
    </source>
</reference>
<evidence type="ECO:0000256" key="1">
    <source>
        <dbReference type="ARBA" id="ARBA00008668"/>
    </source>
</evidence>
<name>A0A5J5B4P1_9ASTE</name>
<sequence>MVKLPENITFPAVILFGDSIVDQGNNNNLSTLMKCDFPPYGKDFMGGKPTGRFSNGKTPADFLAEELGIKEYVPAYLDPNLQTKDLPTGVSFASGATGYDPQTPKRLQYDIDAYTDLLVNSASSVIQELYKLGARRIGVFGAPPLGCMPSQRTLSWGLSRQCLEGHNQAAQLFNEKLSPQLDYLNKSLAQSRVVYIDIYSPLLDIIENPQKHVEELGIKELLPAYLDPTLQNQDLTSGVNFASGGAGYDPLNI</sequence>
<dbReference type="PANTHER" id="PTHR45642:SF150">
    <property type="entry name" value="GDSL ESTERASE_LIPASE EXL3"/>
    <property type="match status" value="1"/>
</dbReference>
<dbReference type="Pfam" id="PF00657">
    <property type="entry name" value="Lipase_GDSL"/>
    <property type="match status" value="2"/>
</dbReference>
<dbReference type="OrthoDB" id="1600564at2759"/>